<reference evidence="1" key="1">
    <citation type="journal article" date="2021" name="Proc. Natl. Acad. Sci. U.S.A.">
        <title>A Catalog of Tens of Thousands of Viruses from Human Metagenomes Reveals Hidden Associations with Chronic Diseases.</title>
        <authorList>
            <person name="Tisza M.J."/>
            <person name="Buck C.B."/>
        </authorList>
    </citation>
    <scope>NUCLEOTIDE SEQUENCE</scope>
    <source>
        <strain evidence="1">Ct1Jx6</strain>
    </source>
</reference>
<name>A0A8S5MLI2_9CAUD</name>
<proteinExistence type="predicted"/>
<accession>A0A8S5MLI2</accession>
<organism evidence="1">
    <name type="scientific">Caudovirales sp. ct1Jx6</name>
    <dbReference type="NCBI Taxonomy" id="2826765"/>
    <lineage>
        <taxon>Viruses</taxon>
        <taxon>Duplodnaviria</taxon>
        <taxon>Heunggongvirae</taxon>
        <taxon>Uroviricota</taxon>
        <taxon>Caudoviricetes</taxon>
    </lineage>
</organism>
<evidence type="ECO:0000313" key="1">
    <source>
        <dbReference type="EMBL" id="DAD83066.1"/>
    </source>
</evidence>
<sequence length="163" mass="18387">MNQKDKGFTPTDLQKMLNAEIESTLAQVPLSNTKGEPACIKAYSQYLPIPQSTDDDDDSDLVPYVITKIQSGERSDSNPYVIQMGLIICVCNYQQDRSGHFDLLNIIQRLESRFAKNNFVGNFEVRPSFEFALQDSDTHPFYYAGVIISFNAPQTTKEVSIYA</sequence>
<dbReference type="EMBL" id="BK014927">
    <property type="protein sequence ID" value="DAD83066.1"/>
    <property type="molecule type" value="Genomic_DNA"/>
</dbReference>
<protein>
    <submittedName>
        <fullName evidence="1">Uncharacterized protein</fullName>
    </submittedName>
</protein>